<evidence type="ECO:0000313" key="2">
    <source>
        <dbReference type="EMBL" id="BBA99183.1"/>
    </source>
</evidence>
<dbReference type="Proteomes" id="UP000595703">
    <property type="component" value="Chromosome"/>
</dbReference>
<sequence>MGFRDGAGRRGGFAAAVTGLVALAAVTAGAVIAFGSSPGGSDAAVTPSATAPATGAAARPAPSVSPTAPGTPSAAPGKPTGQVADGAHTGDLRYFLVPPPEGADVYGDPDGSADSAADVAAGAADGEQAARALSTYGFRAAATRTYLTADGVSEVTVELVRLRGPGQAAAYYAASAYQATALPLQGGYPARGYDLSSGSAESTDTLLAVSYQGDVHITISVTGGSTPSRALLQHVLDAQHRRLSTGR</sequence>
<dbReference type="AlphaFoldDB" id="A0A7U3UV66"/>
<proteinExistence type="predicted"/>
<reference evidence="2 3" key="4">
    <citation type="journal article" date="2020" name="Sci. Rep.">
        <title>beta-carboline chemical signals induce reveromycin production through a LuxR family regulator in Streptomyces sp. SN-593.</title>
        <authorList>
            <person name="Panthee S."/>
            <person name="Kito N."/>
            <person name="Hayashi T."/>
            <person name="Shimizu T."/>
            <person name="Ishikawa J."/>
            <person name="Hamamoto H."/>
            <person name="Osada H."/>
            <person name="Takahashi S."/>
        </authorList>
    </citation>
    <scope>NUCLEOTIDE SEQUENCE [LARGE SCALE GENOMIC DNA]</scope>
    <source>
        <strain evidence="2 3">SN-593</strain>
    </source>
</reference>
<organism evidence="2 3">
    <name type="scientific">Actinacidiphila reveromycinica</name>
    <dbReference type="NCBI Taxonomy" id="659352"/>
    <lineage>
        <taxon>Bacteria</taxon>
        <taxon>Bacillati</taxon>
        <taxon>Actinomycetota</taxon>
        <taxon>Actinomycetes</taxon>
        <taxon>Kitasatosporales</taxon>
        <taxon>Streptomycetaceae</taxon>
        <taxon>Actinacidiphila</taxon>
    </lineage>
</organism>
<accession>A0A7U3UV66</accession>
<reference evidence="2 3" key="1">
    <citation type="journal article" date="2010" name="J. Bacteriol.">
        <title>Biochemical characterization of a novel indole prenyltransferase from Streptomyces sp. SN-593.</title>
        <authorList>
            <person name="Takahashi S."/>
            <person name="Takagi H."/>
            <person name="Toyoda A."/>
            <person name="Uramoto M."/>
            <person name="Nogawa T."/>
            <person name="Ueki M."/>
            <person name="Sakaki Y."/>
            <person name="Osada H."/>
        </authorList>
    </citation>
    <scope>NUCLEOTIDE SEQUENCE [LARGE SCALE GENOMIC DNA]</scope>
    <source>
        <strain evidence="2 3">SN-593</strain>
    </source>
</reference>
<name>A0A7U3UV66_9ACTN</name>
<dbReference type="KEGG" id="arev:RVR_5697"/>
<reference evidence="2 3" key="3">
    <citation type="journal article" date="2011" name="Nat. Chem. Biol.">
        <title>Reveromycin A biosynthesis uses RevG and RevJ for stereospecific spiroacetal formation.</title>
        <authorList>
            <person name="Takahashi S."/>
            <person name="Toyoda A."/>
            <person name="Sekiyama Y."/>
            <person name="Takagi H."/>
            <person name="Nogawa T."/>
            <person name="Uramoto M."/>
            <person name="Suzuki R."/>
            <person name="Koshino H."/>
            <person name="Kumano T."/>
            <person name="Panthee S."/>
            <person name="Dairi T."/>
            <person name="Ishikawa J."/>
            <person name="Ikeda H."/>
            <person name="Sakaki Y."/>
            <person name="Osada H."/>
        </authorList>
    </citation>
    <scope>NUCLEOTIDE SEQUENCE [LARGE SCALE GENOMIC DNA]</scope>
    <source>
        <strain evidence="2 3">SN-593</strain>
    </source>
</reference>
<feature type="compositionally biased region" description="Low complexity" evidence="1">
    <location>
        <begin position="43"/>
        <end position="81"/>
    </location>
</feature>
<feature type="region of interest" description="Disordered" evidence="1">
    <location>
        <begin position="39"/>
        <end position="84"/>
    </location>
</feature>
<reference evidence="2 3" key="2">
    <citation type="journal article" date="2011" name="J. Antibiot.">
        <title>Furaquinocins I and J: novel polyketide isoprenoid hybrid compounds from Streptomyces reveromyceticus SN-593.</title>
        <authorList>
            <person name="Panthee S."/>
            <person name="Takahashi S."/>
            <person name="Takagi H."/>
            <person name="Nogawa T."/>
            <person name="Oowada E."/>
            <person name="Uramoto M."/>
            <person name="Osada H."/>
        </authorList>
    </citation>
    <scope>NUCLEOTIDE SEQUENCE [LARGE SCALE GENOMIC DNA]</scope>
    <source>
        <strain evidence="2 3">SN-593</strain>
    </source>
</reference>
<dbReference type="EMBL" id="AP018365">
    <property type="protein sequence ID" value="BBA99183.1"/>
    <property type="molecule type" value="Genomic_DNA"/>
</dbReference>
<gene>
    <name evidence="2" type="ORF">RVR_5697</name>
</gene>
<protein>
    <submittedName>
        <fullName evidence="2">Uncharacterized protein</fullName>
    </submittedName>
</protein>
<evidence type="ECO:0000313" key="3">
    <source>
        <dbReference type="Proteomes" id="UP000595703"/>
    </source>
</evidence>
<evidence type="ECO:0000256" key="1">
    <source>
        <dbReference type="SAM" id="MobiDB-lite"/>
    </source>
</evidence>
<keyword evidence="3" id="KW-1185">Reference proteome</keyword>